<feature type="domain" description="NAD(P)-binding" evidence="1">
    <location>
        <begin position="13"/>
        <end position="183"/>
    </location>
</feature>
<protein>
    <submittedName>
        <fullName evidence="2">SDR family oxidoreductase</fullName>
    </submittedName>
</protein>
<accession>A0ABW0XAN2</accession>
<dbReference type="RefSeq" id="WP_380229245.1">
    <property type="nucleotide sequence ID" value="NZ_JBHSOF010000061.1"/>
</dbReference>
<proteinExistence type="predicted"/>
<sequence>MTNATNAPVLVTGGTGTLGRHVVPLLRAAGHDVRVLTRNARPAADGVEYVTGDLLKGTTGEGVDAALAGVEVVLHLAGDAKNDEATTRDLVAAARRAGVRHLVYISVIAADLVPLGYFRAKHAAERLVAESGIPYTTLRAAQFHDLTAKTAAAMGKMPLVPKPGGMRWEPVDSRDVAERLVELALAAPAGLVPDLAGPAVRSLGDLTRDYLRAAGRRRPMLPLRVPGKVGRCYREGVNLARPGAARGTRTWEAFLAETFPAGGAAPAATGGVRTS</sequence>
<gene>
    <name evidence="2" type="ORF">ACFP3U_31980</name>
</gene>
<name>A0ABW0XAN2_9ACTN</name>
<evidence type="ECO:0000259" key="1">
    <source>
        <dbReference type="Pfam" id="PF13460"/>
    </source>
</evidence>
<evidence type="ECO:0000313" key="2">
    <source>
        <dbReference type="EMBL" id="MFC5667575.1"/>
    </source>
</evidence>
<dbReference type="PANTHER" id="PTHR12126">
    <property type="entry name" value="NADH-UBIQUINONE OXIDOREDUCTASE 39 KDA SUBUNIT-RELATED"/>
    <property type="match status" value="1"/>
</dbReference>
<dbReference type="EMBL" id="JBHSOF010000061">
    <property type="protein sequence ID" value="MFC5667575.1"/>
    <property type="molecule type" value="Genomic_DNA"/>
</dbReference>
<organism evidence="2 3">
    <name type="scientific">Kitasatospora misakiensis</name>
    <dbReference type="NCBI Taxonomy" id="67330"/>
    <lineage>
        <taxon>Bacteria</taxon>
        <taxon>Bacillati</taxon>
        <taxon>Actinomycetota</taxon>
        <taxon>Actinomycetes</taxon>
        <taxon>Kitasatosporales</taxon>
        <taxon>Streptomycetaceae</taxon>
        <taxon>Kitasatospora</taxon>
    </lineage>
</organism>
<evidence type="ECO:0000313" key="3">
    <source>
        <dbReference type="Proteomes" id="UP001595975"/>
    </source>
</evidence>
<dbReference type="Proteomes" id="UP001595975">
    <property type="component" value="Unassembled WGS sequence"/>
</dbReference>
<dbReference type="InterPro" id="IPR051207">
    <property type="entry name" value="ComplexI_NDUFA9_subunit"/>
</dbReference>
<dbReference type="InterPro" id="IPR036291">
    <property type="entry name" value="NAD(P)-bd_dom_sf"/>
</dbReference>
<dbReference type="PANTHER" id="PTHR12126:SF11">
    <property type="entry name" value="NADH DEHYDROGENASE [UBIQUINONE] 1 ALPHA SUBCOMPLEX SUBUNIT 9, MITOCHONDRIAL"/>
    <property type="match status" value="1"/>
</dbReference>
<dbReference type="InterPro" id="IPR016040">
    <property type="entry name" value="NAD(P)-bd_dom"/>
</dbReference>
<reference evidence="3" key="1">
    <citation type="journal article" date="2019" name="Int. J. Syst. Evol. Microbiol.">
        <title>The Global Catalogue of Microorganisms (GCM) 10K type strain sequencing project: providing services to taxonomists for standard genome sequencing and annotation.</title>
        <authorList>
            <consortium name="The Broad Institute Genomics Platform"/>
            <consortium name="The Broad Institute Genome Sequencing Center for Infectious Disease"/>
            <person name="Wu L."/>
            <person name="Ma J."/>
        </authorList>
    </citation>
    <scope>NUCLEOTIDE SEQUENCE [LARGE SCALE GENOMIC DNA]</scope>
    <source>
        <strain evidence="3">CGMCC 4.1437</strain>
    </source>
</reference>
<dbReference type="Pfam" id="PF13460">
    <property type="entry name" value="NAD_binding_10"/>
    <property type="match status" value="1"/>
</dbReference>
<dbReference type="Gene3D" id="3.40.50.720">
    <property type="entry name" value="NAD(P)-binding Rossmann-like Domain"/>
    <property type="match status" value="1"/>
</dbReference>
<comment type="caution">
    <text evidence="2">The sequence shown here is derived from an EMBL/GenBank/DDBJ whole genome shotgun (WGS) entry which is preliminary data.</text>
</comment>
<dbReference type="SUPFAM" id="SSF51735">
    <property type="entry name" value="NAD(P)-binding Rossmann-fold domains"/>
    <property type="match status" value="1"/>
</dbReference>
<keyword evidence="3" id="KW-1185">Reference proteome</keyword>